<evidence type="ECO:0000313" key="3">
    <source>
        <dbReference type="EMBL" id="MBS4101886.1"/>
    </source>
</evidence>
<dbReference type="EMBL" id="JAGXOE010000024">
    <property type="protein sequence ID" value="MBS4101886.1"/>
    <property type="molecule type" value="Genomic_DNA"/>
</dbReference>
<comment type="caution">
    <text evidence="3">The sequence shown here is derived from an EMBL/GenBank/DDBJ whole genome shotgun (WGS) entry which is preliminary data.</text>
</comment>
<name>A0ABS5NCA4_TSUPA</name>
<protein>
    <submittedName>
        <fullName evidence="3">Uncharacterized protein</fullName>
    </submittedName>
</protein>
<evidence type="ECO:0000259" key="2">
    <source>
        <dbReference type="Pfam" id="PF24092"/>
    </source>
</evidence>
<gene>
    <name evidence="3" type="ORF">KFZ73_11615</name>
</gene>
<sequence length="291" mass="31257">MTEQVEGQEAAPTLNWQDNAALPRDLKSAFRNQKVGVSVARAARGAPELELRVGLYRFADAGYARETIDEAALSRSGAKVPAVELASAPAAVGGRWTGDSIDAVAASGPLVIHVSARGSDSRRTVELVEKAIAQQLAAVKTFTPTAGSGVQDIPLDSGGVLARTLSEQETEPRFLRYIGLLTMPMFERRTTDPMTIGLFNAAGVDLIGWNLGKVARARDEAAAWELLERRRTPDAIAGVPELGRAVTCYRSSETNACAIVVGRFYATVSDRRENVARQLAAAQWVVLQRAR</sequence>
<organism evidence="3 4">
    <name type="scientific">Tsukamurella paurometabola</name>
    <name type="common">Corynebacterium paurometabolum</name>
    <dbReference type="NCBI Taxonomy" id="2061"/>
    <lineage>
        <taxon>Bacteria</taxon>
        <taxon>Bacillati</taxon>
        <taxon>Actinomycetota</taxon>
        <taxon>Actinomycetes</taxon>
        <taxon>Mycobacteriales</taxon>
        <taxon>Tsukamurellaceae</taxon>
        <taxon>Tsukamurella</taxon>
    </lineage>
</organism>
<evidence type="ECO:0000313" key="4">
    <source>
        <dbReference type="Proteomes" id="UP000676853"/>
    </source>
</evidence>
<proteinExistence type="predicted"/>
<dbReference type="InterPro" id="IPR055797">
    <property type="entry name" value="DUF7373"/>
</dbReference>
<accession>A0ABS5NCA4</accession>
<dbReference type="InterPro" id="IPR056463">
    <property type="entry name" value="DUF7373_C"/>
</dbReference>
<evidence type="ECO:0000259" key="1">
    <source>
        <dbReference type="Pfam" id="PF24088"/>
    </source>
</evidence>
<feature type="domain" description="DUF7373" evidence="2">
    <location>
        <begin position="195"/>
        <end position="288"/>
    </location>
</feature>
<keyword evidence="4" id="KW-1185">Reference proteome</keyword>
<dbReference type="Pfam" id="PF24088">
    <property type="entry name" value="DUF7373"/>
    <property type="match status" value="1"/>
</dbReference>
<feature type="domain" description="DUF7373" evidence="1">
    <location>
        <begin position="35"/>
        <end position="155"/>
    </location>
</feature>
<dbReference type="RefSeq" id="WP_212553771.1">
    <property type="nucleotide sequence ID" value="NZ_JAGXOE010000024.1"/>
</dbReference>
<dbReference type="Proteomes" id="UP000676853">
    <property type="component" value="Unassembled WGS sequence"/>
</dbReference>
<reference evidence="3 4" key="1">
    <citation type="submission" date="2021-04" db="EMBL/GenBank/DDBJ databases">
        <title>Whole genome sequence analysis of a thiophenic sulfur metabolizing bacteria.</title>
        <authorList>
            <person name="Akhtar N."/>
            <person name="Akram J."/>
            <person name="Aslam A."/>
        </authorList>
    </citation>
    <scope>NUCLEOTIDE SEQUENCE [LARGE SCALE GENOMIC DNA]</scope>
    <source>
        <strain evidence="3 4">3OW</strain>
    </source>
</reference>
<dbReference type="Pfam" id="PF24092">
    <property type="entry name" value="DUF7373_C"/>
    <property type="match status" value="1"/>
</dbReference>